<organism evidence="3 4">
    <name type="scientific">Paraburkholderia phytofirmans (strain DSM 17436 / LMG 22146 / PsJN)</name>
    <name type="common">Burkholderia phytofirmans</name>
    <dbReference type="NCBI Taxonomy" id="398527"/>
    <lineage>
        <taxon>Bacteria</taxon>
        <taxon>Pseudomonadati</taxon>
        <taxon>Pseudomonadota</taxon>
        <taxon>Betaproteobacteria</taxon>
        <taxon>Burkholderiales</taxon>
        <taxon>Burkholderiaceae</taxon>
        <taxon>Paraburkholderia</taxon>
    </lineage>
</organism>
<dbReference type="EMBL" id="CP001052">
    <property type="protein sequence ID" value="ACD14647.1"/>
    <property type="molecule type" value="Genomic_DNA"/>
</dbReference>
<evidence type="ECO:0000256" key="1">
    <source>
        <dbReference type="SAM" id="MobiDB-lite"/>
    </source>
</evidence>
<dbReference type="eggNOG" id="COG0464">
    <property type="taxonomic scope" value="Bacteria"/>
</dbReference>
<dbReference type="HOGENOM" id="CLU_021145_0_0_4"/>
<feature type="domain" description="Novel STAND NTPase 3" evidence="2">
    <location>
        <begin position="183"/>
        <end position="338"/>
    </location>
</feature>
<reference evidence="3 4" key="1">
    <citation type="journal article" date="2011" name="J. Bacteriol.">
        <title>Complete genome sequence of the plant growth-promoting endophyte Burkholderia phytofirmans strain PsJN.</title>
        <authorList>
            <person name="Weilharter A."/>
            <person name="Mitter B."/>
            <person name="Shin M.V."/>
            <person name="Chain P.S."/>
            <person name="Nowak J."/>
            <person name="Sessitsch A."/>
        </authorList>
    </citation>
    <scope>NUCLEOTIDE SEQUENCE [LARGE SCALE GENOMIC DNA]</scope>
    <source>
        <strain evidence="4">DSM 17436 / LMG 22146 / PsJN</strain>
    </source>
</reference>
<evidence type="ECO:0000313" key="3">
    <source>
        <dbReference type="EMBL" id="ACD14647.1"/>
    </source>
</evidence>
<proteinExistence type="predicted"/>
<sequence length="738" mass="81246">MGSDYRLHTLGWKAFQDLCLAVAQECLQRPVQRFLPSHDGGRDGAFVGTMHSGNSAGSSTIQCKFTSLPNSNLTLSQLSDELGKIPALAAQNLVEDYVLMTNHPVSGVASAQIEKAFIEAGAKRCRILGADWVVSQIDESARLRMLVPRLYGVGDLSNILDERAYEQAKMILSSMGDDIRKLVVTDAHRKSVLAINQHGLVLLLGQPAAGKSTIGASLAVGAADIWGCLTVKPTSPMELRERINPHEKQFFWVDDAWGSTQYQKAVTDTWNQVLPHIAAAIKNGSKFLFTSRTYIWQAALRDLKTGALPLLTKSNVTIQVEKLTSNEKAQILYNHLKFGDQPQSFRTQVKPYLPDVVASDFFLPESARRLGSQLLTSHLAKTRAGLVNFFVNPSDFLQETIRTLTADSQAALALLFISGGRVASPILDCPEVALATKAFGVTSASLRTAVIDLGETLSLHVQDQTGPYWKFKHPTISEAFARYVADNPELVELYLRGAAPSLLVNEVVCPGIQLQGSFVVVPSTFYGLLAERMTACTASSLTAFLSTRANADFAAILLKLRPELLECDIYFHWRVSEYPSADFMARMQKFGLLPEQKRKEVAQAFAEAILERADASVLEDDELMTVFTEDERVQIFDAIEDKILNNLAAHVDRTREQWERSTDPDSHFEELSMDVRDFARRFAPNRELEITSQLKGLVQSAVFDMQEDYSGSASSNAPVGSGMASDGPSAAIFRDVDD</sequence>
<evidence type="ECO:0000313" key="4">
    <source>
        <dbReference type="Proteomes" id="UP000001739"/>
    </source>
</evidence>
<name>B2T0S7_PARPJ</name>
<accession>B2T0S7</accession>
<feature type="compositionally biased region" description="Polar residues" evidence="1">
    <location>
        <begin position="709"/>
        <end position="718"/>
    </location>
</feature>
<protein>
    <recommendedName>
        <fullName evidence="2">Novel STAND NTPase 3 domain-containing protein</fullName>
    </recommendedName>
</protein>
<dbReference type="STRING" id="398527.Bphyt_0217"/>
<feature type="region of interest" description="Disordered" evidence="1">
    <location>
        <begin position="709"/>
        <end position="738"/>
    </location>
</feature>
<evidence type="ECO:0000259" key="2">
    <source>
        <dbReference type="Pfam" id="PF20720"/>
    </source>
</evidence>
<gene>
    <name evidence="3" type="ordered locus">Bphyt_0217</name>
</gene>
<dbReference type="Pfam" id="PF20720">
    <property type="entry name" value="nSTAND3"/>
    <property type="match status" value="1"/>
</dbReference>
<dbReference type="Proteomes" id="UP000001739">
    <property type="component" value="Chromosome 1"/>
</dbReference>
<dbReference type="AlphaFoldDB" id="B2T0S7"/>
<dbReference type="InterPro" id="IPR049050">
    <property type="entry name" value="nSTAND3"/>
</dbReference>
<dbReference type="KEGG" id="bpy:Bphyt_0217"/>